<sequence>MKEERILIVEDDPSIAENIEEILELLDYINIDIANSANQAIKVIKKYRPDLIFMDIKLKGDKDGIELGEIIKQMIDVPIVYVTSYSDPTIIERAKRINPAGFIVKPFNTNDIHAMVEIVLYNKRTRPSSSESVSSKSSSESPYLVNDAVYIKADNAFERVDYEDIYYVEANGNMVTIFTKHRNYIIRKSMKDMEEKLPSNLFLRVQKSFIVQLGQIENFSTKEINLKMGASVQVGRQYYNSFLAKLNTITES</sequence>
<dbReference type="Gene3D" id="2.40.50.1020">
    <property type="entry name" value="LytTr DNA-binding domain"/>
    <property type="match status" value="1"/>
</dbReference>
<accession>A0A074KX20</accession>
<evidence type="ECO:0000259" key="3">
    <source>
        <dbReference type="PROSITE" id="PS50110"/>
    </source>
</evidence>
<feature type="domain" description="Response regulatory" evidence="3">
    <location>
        <begin position="5"/>
        <end position="120"/>
    </location>
</feature>
<dbReference type="GO" id="GO:0003677">
    <property type="term" value="F:DNA binding"/>
    <property type="evidence" value="ECO:0007669"/>
    <property type="project" value="InterPro"/>
</dbReference>
<dbReference type="PANTHER" id="PTHR44591">
    <property type="entry name" value="STRESS RESPONSE REGULATOR PROTEIN 1"/>
    <property type="match status" value="1"/>
</dbReference>
<dbReference type="CDD" id="cd17534">
    <property type="entry name" value="REC_DC-like"/>
    <property type="match status" value="1"/>
</dbReference>
<dbReference type="SMART" id="SM00448">
    <property type="entry name" value="REC"/>
    <property type="match status" value="1"/>
</dbReference>
<dbReference type="SUPFAM" id="SSF52172">
    <property type="entry name" value="CheY-like"/>
    <property type="match status" value="1"/>
</dbReference>
<dbReference type="InterPro" id="IPR001789">
    <property type="entry name" value="Sig_transdc_resp-reg_receiver"/>
</dbReference>
<feature type="modified residue" description="4-aspartylphosphate" evidence="2">
    <location>
        <position position="55"/>
    </location>
</feature>
<reference evidence="5 6" key="1">
    <citation type="submission" date="2014-04" db="EMBL/GenBank/DDBJ databases">
        <title>Characterization and application of a salt tolerant electro-active bacterium.</title>
        <authorList>
            <person name="Yang L."/>
            <person name="Wei S."/>
            <person name="Tay Q.X.M."/>
        </authorList>
    </citation>
    <scope>NUCLEOTIDE SEQUENCE [LARGE SCALE GENOMIC DNA]</scope>
    <source>
        <strain evidence="5 6">LY1</strain>
    </source>
</reference>
<dbReference type="InterPro" id="IPR007492">
    <property type="entry name" value="LytTR_DNA-bd_dom"/>
</dbReference>
<dbReference type="Pfam" id="PF00072">
    <property type="entry name" value="Response_reg"/>
    <property type="match status" value="1"/>
</dbReference>
<evidence type="ECO:0000256" key="1">
    <source>
        <dbReference type="ARBA" id="ARBA00022553"/>
    </source>
</evidence>
<evidence type="ECO:0000313" key="5">
    <source>
        <dbReference type="EMBL" id="KEO72113.1"/>
    </source>
</evidence>
<organism evidence="5 6">
    <name type="scientific">Anditalea andensis</name>
    <dbReference type="NCBI Taxonomy" id="1048983"/>
    <lineage>
        <taxon>Bacteria</taxon>
        <taxon>Pseudomonadati</taxon>
        <taxon>Bacteroidota</taxon>
        <taxon>Cytophagia</taxon>
        <taxon>Cytophagales</taxon>
        <taxon>Cytophagaceae</taxon>
        <taxon>Anditalea</taxon>
    </lineage>
</organism>
<evidence type="ECO:0000259" key="4">
    <source>
        <dbReference type="PROSITE" id="PS50930"/>
    </source>
</evidence>
<dbReference type="RefSeq" id="WP_035078362.1">
    <property type="nucleotide sequence ID" value="NZ_JMIH01000028.1"/>
</dbReference>
<dbReference type="SMART" id="SM00850">
    <property type="entry name" value="LytTR"/>
    <property type="match status" value="1"/>
</dbReference>
<gene>
    <name evidence="5" type="ORF">EL17_19575</name>
</gene>
<dbReference type="InterPro" id="IPR011006">
    <property type="entry name" value="CheY-like_superfamily"/>
</dbReference>
<protein>
    <submittedName>
        <fullName evidence="5">Response regulator</fullName>
    </submittedName>
</protein>
<dbReference type="PANTHER" id="PTHR44591:SF3">
    <property type="entry name" value="RESPONSE REGULATORY DOMAIN-CONTAINING PROTEIN"/>
    <property type="match status" value="1"/>
</dbReference>
<keyword evidence="1 2" id="KW-0597">Phosphoprotein</keyword>
<dbReference type="OrthoDB" id="1646880at2"/>
<dbReference type="PROSITE" id="PS50930">
    <property type="entry name" value="HTH_LYTTR"/>
    <property type="match status" value="1"/>
</dbReference>
<dbReference type="Gene3D" id="3.40.50.2300">
    <property type="match status" value="1"/>
</dbReference>
<evidence type="ECO:0000256" key="2">
    <source>
        <dbReference type="PROSITE-ProRule" id="PRU00169"/>
    </source>
</evidence>
<dbReference type="eggNOG" id="COG3279">
    <property type="taxonomic scope" value="Bacteria"/>
</dbReference>
<dbReference type="Pfam" id="PF04397">
    <property type="entry name" value="LytTR"/>
    <property type="match status" value="1"/>
</dbReference>
<proteinExistence type="predicted"/>
<dbReference type="EMBL" id="JMIH01000028">
    <property type="protein sequence ID" value="KEO72113.1"/>
    <property type="molecule type" value="Genomic_DNA"/>
</dbReference>
<dbReference type="Proteomes" id="UP000027821">
    <property type="component" value="Unassembled WGS sequence"/>
</dbReference>
<dbReference type="AlphaFoldDB" id="A0A074KX20"/>
<keyword evidence="6" id="KW-1185">Reference proteome</keyword>
<comment type="caution">
    <text evidence="5">The sequence shown here is derived from an EMBL/GenBank/DDBJ whole genome shotgun (WGS) entry which is preliminary data.</text>
</comment>
<name>A0A074KX20_9BACT</name>
<evidence type="ECO:0000313" key="6">
    <source>
        <dbReference type="Proteomes" id="UP000027821"/>
    </source>
</evidence>
<dbReference type="GO" id="GO:0000160">
    <property type="term" value="P:phosphorelay signal transduction system"/>
    <property type="evidence" value="ECO:0007669"/>
    <property type="project" value="InterPro"/>
</dbReference>
<feature type="domain" description="HTH LytTR-type" evidence="4">
    <location>
        <begin position="149"/>
        <end position="248"/>
    </location>
</feature>
<dbReference type="STRING" id="1048983.EL17_19575"/>
<dbReference type="InterPro" id="IPR050595">
    <property type="entry name" value="Bact_response_regulator"/>
</dbReference>
<dbReference type="PROSITE" id="PS50110">
    <property type="entry name" value="RESPONSE_REGULATORY"/>
    <property type="match status" value="1"/>
</dbReference>